<sequence>MIDKRSVENIRKNILMFTRRKVTSSPSLPKFKRQINVTDSTDKNSADGDWEDVEHYCSTLPDVTNKCYEDVKTLHSSSTFTSDEDYEDVETFRNASMFTTDEDYEYVETFPNASMFTTDEDYEDVEALRNASMFTTDENYEDVETLRNTKFFNFDTDELVVPSTKFLLDDNLNLGDNLRCSYPVASSTRRFSETSRFEKTNHHKSFKHIKEPTFVLPKPPHFNEEKDDASDIQLGLPKACSTFLQPQDNDGACDIHLGIPKACSTLLPTKEKELVFESLSCCQSEILSSFETLLHERPFASEIQDPPAKQISSNIANATESTATSHNISKNNYFSHKNSASTSYLHGSNFDMSELNSLITNSFPKICSKQRLEAPKRLVKDQLLIKEKSPIGDDGGCLKKNQHGLPKSDFDKNHAICCLSNTVQTLHSLKVMKPYYRTDVPIGYPTFP</sequence>
<dbReference type="EMBL" id="JAFNEN010000654">
    <property type="protein sequence ID" value="KAG8178993.1"/>
    <property type="molecule type" value="Genomic_DNA"/>
</dbReference>
<reference evidence="1 2" key="1">
    <citation type="journal article" date="2022" name="Nat. Ecol. Evol.">
        <title>A masculinizing supergene underlies an exaggerated male reproductive morph in a spider.</title>
        <authorList>
            <person name="Hendrickx F."/>
            <person name="De Corte Z."/>
            <person name="Sonet G."/>
            <person name="Van Belleghem S.M."/>
            <person name="Kostlbacher S."/>
            <person name="Vangestel C."/>
        </authorList>
    </citation>
    <scope>NUCLEOTIDE SEQUENCE [LARGE SCALE GENOMIC DNA]</scope>
    <source>
        <strain evidence="1">W744_W776</strain>
    </source>
</reference>
<organism evidence="1 2">
    <name type="scientific">Oedothorax gibbosus</name>
    <dbReference type="NCBI Taxonomy" id="931172"/>
    <lineage>
        <taxon>Eukaryota</taxon>
        <taxon>Metazoa</taxon>
        <taxon>Ecdysozoa</taxon>
        <taxon>Arthropoda</taxon>
        <taxon>Chelicerata</taxon>
        <taxon>Arachnida</taxon>
        <taxon>Araneae</taxon>
        <taxon>Araneomorphae</taxon>
        <taxon>Entelegynae</taxon>
        <taxon>Araneoidea</taxon>
        <taxon>Linyphiidae</taxon>
        <taxon>Erigoninae</taxon>
        <taxon>Oedothorax</taxon>
    </lineage>
</organism>
<proteinExistence type="predicted"/>
<dbReference type="Proteomes" id="UP000827092">
    <property type="component" value="Unassembled WGS sequence"/>
</dbReference>
<evidence type="ECO:0000313" key="2">
    <source>
        <dbReference type="Proteomes" id="UP000827092"/>
    </source>
</evidence>
<evidence type="ECO:0000313" key="1">
    <source>
        <dbReference type="EMBL" id="KAG8178993.1"/>
    </source>
</evidence>
<comment type="caution">
    <text evidence="1">The sequence shown here is derived from an EMBL/GenBank/DDBJ whole genome shotgun (WGS) entry which is preliminary data.</text>
</comment>
<dbReference type="AlphaFoldDB" id="A0AAV6U5C5"/>
<keyword evidence="2" id="KW-1185">Reference proteome</keyword>
<protein>
    <submittedName>
        <fullName evidence="1">Uncharacterized protein</fullName>
    </submittedName>
</protein>
<accession>A0AAV6U5C5</accession>
<gene>
    <name evidence="1" type="ORF">JTE90_013999</name>
</gene>
<name>A0AAV6U5C5_9ARAC</name>